<accession>R7U8N3</accession>
<protein>
    <submittedName>
        <fullName evidence="1 2">Uncharacterized protein</fullName>
    </submittedName>
</protein>
<reference evidence="3" key="1">
    <citation type="submission" date="2012-12" db="EMBL/GenBank/DDBJ databases">
        <authorList>
            <person name="Hellsten U."/>
            <person name="Grimwood J."/>
            <person name="Chapman J.A."/>
            <person name="Shapiro H."/>
            <person name="Aerts A."/>
            <person name="Otillar R.P."/>
            <person name="Terry A.Y."/>
            <person name="Boore J.L."/>
            <person name="Simakov O."/>
            <person name="Marletaz F."/>
            <person name="Cho S.-J."/>
            <person name="Edsinger-Gonzales E."/>
            <person name="Havlak P."/>
            <person name="Kuo D.-H."/>
            <person name="Larsson T."/>
            <person name="Lv J."/>
            <person name="Arendt D."/>
            <person name="Savage R."/>
            <person name="Osoegawa K."/>
            <person name="de Jong P."/>
            <person name="Lindberg D.R."/>
            <person name="Seaver E.C."/>
            <person name="Weisblat D.A."/>
            <person name="Putnam N.H."/>
            <person name="Grigoriev I.V."/>
            <person name="Rokhsar D.S."/>
        </authorList>
    </citation>
    <scope>NUCLEOTIDE SEQUENCE</scope>
    <source>
        <strain evidence="3">I ESC-2004</strain>
    </source>
</reference>
<proteinExistence type="predicted"/>
<dbReference type="EnsemblMetazoa" id="CapteT189830">
    <property type="protein sequence ID" value="CapteP189830"/>
    <property type="gene ID" value="CapteG189830"/>
</dbReference>
<reference evidence="1 3" key="2">
    <citation type="journal article" date="2013" name="Nature">
        <title>Insights into bilaterian evolution from three spiralian genomes.</title>
        <authorList>
            <person name="Simakov O."/>
            <person name="Marletaz F."/>
            <person name="Cho S.J."/>
            <person name="Edsinger-Gonzales E."/>
            <person name="Havlak P."/>
            <person name="Hellsten U."/>
            <person name="Kuo D.H."/>
            <person name="Larsson T."/>
            <person name="Lv J."/>
            <person name="Arendt D."/>
            <person name="Savage R."/>
            <person name="Osoegawa K."/>
            <person name="de Jong P."/>
            <person name="Grimwood J."/>
            <person name="Chapman J.A."/>
            <person name="Shapiro H."/>
            <person name="Aerts A."/>
            <person name="Otillar R.P."/>
            <person name="Terry A.Y."/>
            <person name="Boore J.L."/>
            <person name="Grigoriev I.V."/>
            <person name="Lindberg D.R."/>
            <person name="Seaver E.C."/>
            <person name="Weisblat D.A."/>
            <person name="Putnam N.H."/>
            <person name="Rokhsar D.S."/>
        </authorList>
    </citation>
    <scope>NUCLEOTIDE SEQUENCE</scope>
    <source>
        <strain evidence="1 3">I ESC-2004</strain>
    </source>
</reference>
<reference evidence="2" key="3">
    <citation type="submission" date="2015-06" db="UniProtKB">
        <authorList>
            <consortium name="EnsemblMetazoa"/>
        </authorList>
    </citation>
    <scope>IDENTIFICATION</scope>
</reference>
<organism evidence="1">
    <name type="scientific">Capitella teleta</name>
    <name type="common">Polychaete worm</name>
    <dbReference type="NCBI Taxonomy" id="283909"/>
    <lineage>
        <taxon>Eukaryota</taxon>
        <taxon>Metazoa</taxon>
        <taxon>Spiralia</taxon>
        <taxon>Lophotrochozoa</taxon>
        <taxon>Annelida</taxon>
        <taxon>Polychaeta</taxon>
        <taxon>Sedentaria</taxon>
        <taxon>Scolecida</taxon>
        <taxon>Capitellidae</taxon>
        <taxon>Capitella</taxon>
    </lineage>
</organism>
<evidence type="ECO:0000313" key="3">
    <source>
        <dbReference type="Proteomes" id="UP000014760"/>
    </source>
</evidence>
<dbReference type="HOGENOM" id="CLU_1929563_0_0_1"/>
<sequence>MTIPDDLQKSLRIRISWLGSILEASYEVINHKSEVGDPCRTPIGAVTIAVLIIIRVHRLKPYCKAIVEHHVIYFSKRVHQRYPTMVIAEILVDLFEENLEFGKERPMFLGLSARSDDKRNIGSQRQCFKGK</sequence>
<dbReference type="EMBL" id="KB304166">
    <property type="protein sequence ID" value="ELU02339.1"/>
    <property type="molecule type" value="Genomic_DNA"/>
</dbReference>
<name>R7U8N3_CAPTE</name>
<keyword evidence="3" id="KW-1185">Reference proteome</keyword>
<evidence type="ECO:0000313" key="1">
    <source>
        <dbReference type="EMBL" id="ELU02339.1"/>
    </source>
</evidence>
<evidence type="ECO:0000313" key="2">
    <source>
        <dbReference type="EnsemblMetazoa" id="CapteP189830"/>
    </source>
</evidence>
<dbReference type="EMBL" id="AMQN01025107">
    <property type="status" value="NOT_ANNOTATED_CDS"/>
    <property type="molecule type" value="Genomic_DNA"/>
</dbReference>
<gene>
    <name evidence="1" type="ORF">CAPTEDRAFT_189830</name>
</gene>
<dbReference type="AlphaFoldDB" id="R7U8N3"/>
<dbReference type="Proteomes" id="UP000014760">
    <property type="component" value="Unassembled WGS sequence"/>
</dbReference>